<comment type="caution">
    <text evidence="1">The sequence shown here is derived from an EMBL/GenBank/DDBJ whole genome shotgun (WGS) entry which is preliminary data.</text>
</comment>
<proteinExistence type="predicted"/>
<organism evidence="1 2">
    <name type="scientific">Paramagnetospirillum marisnigri</name>
    <dbReference type="NCBI Taxonomy" id="1285242"/>
    <lineage>
        <taxon>Bacteria</taxon>
        <taxon>Pseudomonadati</taxon>
        <taxon>Pseudomonadota</taxon>
        <taxon>Alphaproteobacteria</taxon>
        <taxon>Rhodospirillales</taxon>
        <taxon>Magnetospirillaceae</taxon>
        <taxon>Paramagnetospirillum</taxon>
    </lineage>
</organism>
<accession>A0A178MX93</accession>
<dbReference type="AlphaFoldDB" id="A0A178MX93"/>
<name>A0A178MX93_9PROT</name>
<dbReference type="Proteomes" id="UP000078428">
    <property type="component" value="Unassembled WGS sequence"/>
</dbReference>
<gene>
    <name evidence="1" type="ORF">A6A04_12340</name>
</gene>
<dbReference type="EMBL" id="LWQT01000037">
    <property type="protein sequence ID" value="OAN54029.1"/>
    <property type="molecule type" value="Genomic_DNA"/>
</dbReference>
<keyword evidence="2" id="KW-1185">Reference proteome</keyword>
<sequence length="66" mass="7400">MGQGVAIHAVCDAIGLERINVNILKDADIVEPWREVVPGFTGLADKVRRALYVWRYFITASIAEDR</sequence>
<evidence type="ECO:0000313" key="1">
    <source>
        <dbReference type="EMBL" id="OAN54029.1"/>
    </source>
</evidence>
<reference evidence="1 2" key="1">
    <citation type="submission" date="2016-04" db="EMBL/GenBank/DDBJ databases">
        <title>Draft genome sequence of freshwater magnetotactic bacteria Magnetospirillum marisnigri SP-1 and Magnetospirillum moscoviense BB-1.</title>
        <authorList>
            <person name="Koziaeva V."/>
            <person name="Dziuba M.V."/>
            <person name="Ivanov T.M."/>
            <person name="Kuznetsov B."/>
            <person name="Grouzdev D.S."/>
        </authorList>
    </citation>
    <scope>NUCLEOTIDE SEQUENCE [LARGE SCALE GENOMIC DNA]</scope>
    <source>
        <strain evidence="1 2">SP-1</strain>
    </source>
</reference>
<dbReference type="STRING" id="1285242.A6A04_12340"/>
<protein>
    <submittedName>
        <fullName evidence="1">Uncharacterized protein</fullName>
    </submittedName>
</protein>
<evidence type="ECO:0000313" key="2">
    <source>
        <dbReference type="Proteomes" id="UP000078428"/>
    </source>
</evidence>